<dbReference type="EMBL" id="LR588407">
    <property type="protein sequence ID" value="VTO10699.1"/>
    <property type="molecule type" value="Genomic_DNA"/>
</dbReference>
<gene>
    <name evidence="1" type="ORF">NCTC9239_00113</name>
</gene>
<name>A0A4P1JU41_9CAUL</name>
<organism evidence="1 2">
    <name type="scientific">Brevundimonas vancanneytii</name>
    <dbReference type="NCBI Taxonomy" id="1325724"/>
    <lineage>
        <taxon>Bacteria</taxon>
        <taxon>Pseudomonadati</taxon>
        <taxon>Pseudomonadota</taxon>
        <taxon>Alphaproteobacteria</taxon>
        <taxon>Caulobacterales</taxon>
        <taxon>Caulobacteraceae</taxon>
        <taxon>Brevundimonas</taxon>
    </lineage>
</organism>
<dbReference type="Proteomes" id="UP000309952">
    <property type="component" value="Chromosome"/>
</dbReference>
<proteinExistence type="predicted"/>
<reference evidence="1 2" key="1">
    <citation type="submission" date="2019-04" db="EMBL/GenBank/DDBJ databases">
        <authorList>
            <consortium name="Pathogen Informatics"/>
        </authorList>
    </citation>
    <scope>NUCLEOTIDE SEQUENCE [LARGE SCALE GENOMIC DNA]</scope>
    <source>
        <strain evidence="1 2">NCTC9239</strain>
    </source>
</reference>
<dbReference type="AlphaFoldDB" id="A0A4P1JU41"/>
<evidence type="ECO:0000313" key="2">
    <source>
        <dbReference type="Proteomes" id="UP000309952"/>
    </source>
</evidence>
<protein>
    <submittedName>
        <fullName evidence="1">Uncharacterized protein</fullName>
    </submittedName>
</protein>
<sequence length="156" mass="16739">MTEVTEALVEAAFRGEPDAAAQLVTIYSDALDEPIAVTDWPGGLRSNGVDHVHYPFQLKWAGASQDNPFGQGRLTIANVDQRIEEACDAAQDPPRIDLAVVRVAEPDVLERALMDARVSATEGDETKATAVIQPRSFTEEPACAVSYTPATAPGQF</sequence>
<accession>A0A4P1JU41</accession>
<dbReference type="KEGG" id="bvy:NCTC9239_00113"/>
<keyword evidence="2" id="KW-1185">Reference proteome</keyword>
<evidence type="ECO:0000313" key="1">
    <source>
        <dbReference type="EMBL" id="VTO10699.1"/>
    </source>
</evidence>